<sequence length="244" mass="28853">MISVLICVYNGESYIKETINSLLLQTYKDFEILVIVNCTNDSTIKILEDFNDNRIKIFQTNICQLSYNLNYGLMKSNSKYVVRIDADDIAEPTRIEKQFKFIEDNNFDVVGSNVELIDEYGKFIGEKKYPEDNIDIRKKIFYTNPLAHPTIIYKKSTILKVGGYMNGKVSEDYDLWLRLMRDKKIKFYNMQEKLTLYRIHTNQARGNKLAYYEICGYMIRETFYQKSFKFFIGFLVYLAKSIIK</sequence>
<evidence type="ECO:0000259" key="1">
    <source>
        <dbReference type="Pfam" id="PF00535"/>
    </source>
</evidence>
<proteinExistence type="predicted"/>
<dbReference type="GO" id="GO:0016758">
    <property type="term" value="F:hexosyltransferase activity"/>
    <property type="evidence" value="ECO:0007669"/>
    <property type="project" value="UniProtKB-ARBA"/>
</dbReference>
<protein>
    <submittedName>
        <fullName evidence="2">Glycosyltransferase, family 2</fullName>
    </submittedName>
</protein>
<dbReference type="AlphaFoldDB" id="A0AAD0X8P4"/>
<organism evidence="2 3">
    <name type="scientific">Aliarcobacter cryaerophilus ATCC 43158</name>
    <dbReference type="NCBI Taxonomy" id="1032070"/>
    <lineage>
        <taxon>Bacteria</taxon>
        <taxon>Pseudomonadati</taxon>
        <taxon>Campylobacterota</taxon>
        <taxon>Epsilonproteobacteria</taxon>
        <taxon>Campylobacterales</taxon>
        <taxon>Arcobacteraceae</taxon>
        <taxon>Aliarcobacter</taxon>
    </lineage>
</organism>
<name>A0AAD0X8P4_9BACT</name>
<dbReference type="EMBL" id="CP032823">
    <property type="protein sequence ID" value="AYJ79914.1"/>
    <property type="molecule type" value="Genomic_DNA"/>
</dbReference>
<accession>A0AAD0X8P4</accession>
<feature type="domain" description="Glycosyltransferase 2-like" evidence="1">
    <location>
        <begin position="3"/>
        <end position="128"/>
    </location>
</feature>
<dbReference type="PANTHER" id="PTHR22916">
    <property type="entry name" value="GLYCOSYLTRANSFERASE"/>
    <property type="match status" value="1"/>
</dbReference>
<dbReference type="KEGG" id="acre:ACRYA_0776"/>
<dbReference type="InterPro" id="IPR029044">
    <property type="entry name" value="Nucleotide-diphossugar_trans"/>
</dbReference>
<dbReference type="Gene3D" id="3.90.550.10">
    <property type="entry name" value="Spore Coat Polysaccharide Biosynthesis Protein SpsA, Chain A"/>
    <property type="match status" value="1"/>
</dbReference>
<dbReference type="Proteomes" id="UP000273809">
    <property type="component" value="Chromosome"/>
</dbReference>
<dbReference type="InterPro" id="IPR001173">
    <property type="entry name" value="Glyco_trans_2-like"/>
</dbReference>
<gene>
    <name evidence="2" type="ORF">ACRYA_0776</name>
</gene>
<dbReference type="SUPFAM" id="SSF53448">
    <property type="entry name" value="Nucleotide-diphospho-sugar transferases"/>
    <property type="match status" value="1"/>
</dbReference>
<dbReference type="RefSeq" id="WP_165786096.1">
    <property type="nucleotide sequence ID" value="NZ_CP021072.1"/>
</dbReference>
<dbReference type="Pfam" id="PF00535">
    <property type="entry name" value="Glycos_transf_2"/>
    <property type="match status" value="1"/>
</dbReference>
<reference evidence="2 3" key="1">
    <citation type="submission" date="2018-10" db="EMBL/GenBank/DDBJ databases">
        <title>Complete genome sequences of Arcobacter cryaerophilus strains ATCC 43158 and ATCC 49615.</title>
        <authorList>
            <person name="Miller W.G."/>
            <person name="Yee E."/>
            <person name="Bono J.L."/>
        </authorList>
    </citation>
    <scope>NUCLEOTIDE SEQUENCE [LARGE SCALE GENOMIC DNA]</scope>
    <source>
        <strain evidence="2 3">ATCC 43158</strain>
    </source>
</reference>
<evidence type="ECO:0000313" key="2">
    <source>
        <dbReference type="EMBL" id="AYJ79914.1"/>
    </source>
</evidence>
<evidence type="ECO:0000313" key="3">
    <source>
        <dbReference type="Proteomes" id="UP000273809"/>
    </source>
</evidence>
<dbReference type="GeneID" id="56460995"/>
<dbReference type="PANTHER" id="PTHR22916:SF3">
    <property type="entry name" value="UDP-GLCNAC:BETAGAL BETA-1,3-N-ACETYLGLUCOSAMINYLTRANSFERASE-LIKE PROTEIN 1"/>
    <property type="match status" value="1"/>
</dbReference>